<proteinExistence type="inferred from homology"/>
<organism evidence="3 4">
    <name type="scientific">Candidatus Sphingobacterium stercoripullorum</name>
    <dbReference type="NCBI Taxonomy" id="2838759"/>
    <lineage>
        <taxon>Bacteria</taxon>
        <taxon>Pseudomonadati</taxon>
        <taxon>Bacteroidota</taxon>
        <taxon>Sphingobacteriia</taxon>
        <taxon>Sphingobacteriales</taxon>
        <taxon>Sphingobacteriaceae</taxon>
        <taxon>Sphingobacterium</taxon>
    </lineage>
</organism>
<dbReference type="PANTHER" id="PTHR34047:SF8">
    <property type="entry name" value="PROTEIN YKFC"/>
    <property type="match status" value="1"/>
</dbReference>
<dbReference type="SUPFAM" id="SSF56672">
    <property type="entry name" value="DNA/RNA polymerases"/>
    <property type="match status" value="1"/>
</dbReference>
<dbReference type="PANTHER" id="PTHR34047">
    <property type="entry name" value="NUCLEAR INTRON MATURASE 1, MITOCHONDRIAL-RELATED"/>
    <property type="match status" value="1"/>
</dbReference>
<protein>
    <recommendedName>
        <fullName evidence="2">Reverse transcriptase domain-containing protein</fullName>
    </recommendedName>
</protein>
<evidence type="ECO:0000313" key="3">
    <source>
        <dbReference type="EMBL" id="HIX55099.1"/>
    </source>
</evidence>
<evidence type="ECO:0000259" key="2">
    <source>
        <dbReference type="PROSITE" id="PS50878"/>
    </source>
</evidence>
<gene>
    <name evidence="3" type="ORF">H9853_08735</name>
</gene>
<dbReference type="InterPro" id="IPR043502">
    <property type="entry name" value="DNA/RNA_pol_sf"/>
</dbReference>
<dbReference type="InterPro" id="IPR000477">
    <property type="entry name" value="RT_dom"/>
</dbReference>
<evidence type="ECO:0000313" key="4">
    <source>
        <dbReference type="Proteomes" id="UP000824156"/>
    </source>
</evidence>
<feature type="domain" description="Reverse transcriptase" evidence="2">
    <location>
        <begin position="84"/>
        <end position="383"/>
    </location>
</feature>
<evidence type="ECO:0000256" key="1">
    <source>
        <dbReference type="ARBA" id="ARBA00034120"/>
    </source>
</evidence>
<name>A0A9D1W9Y1_9SPHI</name>
<comment type="caution">
    <text evidence="3">The sequence shown here is derived from an EMBL/GenBank/DDBJ whole genome shotgun (WGS) entry which is preliminary data.</text>
</comment>
<dbReference type="Proteomes" id="UP000824156">
    <property type="component" value="Unassembled WGS sequence"/>
</dbReference>
<dbReference type="EMBL" id="DXEZ01000240">
    <property type="protein sequence ID" value="HIX55099.1"/>
    <property type="molecule type" value="Genomic_DNA"/>
</dbReference>
<reference evidence="3" key="1">
    <citation type="journal article" date="2021" name="PeerJ">
        <title>Extensive microbial diversity within the chicken gut microbiome revealed by metagenomics and culture.</title>
        <authorList>
            <person name="Gilroy R."/>
            <person name="Ravi A."/>
            <person name="Getino M."/>
            <person name="Pursley I."/>
            <person name="Horton D.L."/>
            <person name="Alikhan N.F."/>
            <person name="Baker D."/>
            <person name="Gharbi K."/>
            <person name="Hall N."/>
            <person name="Watson M."/>
            <person name="Adriaenssens E.M."/>
            <person name="Foster-Nyarko E."/>
            <person name="Jarju S."/>
            <person name="Secka A."/>
            <person name="Antonio M."/>
            <person name="Oren A."/>
            <person name="Chaudhuri R.R."/>
            <person name="La Ragione R."/>
            <person name="Hildebrand F."/>
            <person name="Pallen M.J."/>
        </authorList>
    </citation>
    <scope>NUCLEOTIDE SEQUENCE</scope>
    <source>
        <strain evidence="3">1719</strain>
    </source>
</reference>
<dbReference type="AlphaFoldDB" id="A0A9D1W9Y1"/>
<dbReference type="Pfam" id="PF00078">
    <property type="entry name" value="RVT_1"/>
    <property type="match status" value="1"/>
</dbReference>
<sequence length="526" mass="61999">MEKKKDWFKTKSYCHIGQRLSQKDRCAVSAYIHHKENIIHHAFFPLIRKTHRKNKYKVITNKSGKQIRSKETKKRVLCYATHFDSAIYSYYALQMSAKYEEYLKRNAISDNITAYRTINKIDGQGKCNIDFAKEVFDFIEKKNKQGTDVAAITFDIKGFFDNLDHRLLKDTLKRLYEVDKLDDDLYAVYKSAIKYSFVELRDLFNLFKNQIVCKYEQTDLTERRIKKINYMRDNKAVAFCSKENIKKIREAHIIKRGNYIYHPDKEKGETKGYTHKGIPQGLPVSAVLANVYMMDFDKTIVSKISCENVLYRRYSDDIVVVCPKELVGCIKKVIFDNIKKVKLEIEASKTNVFYFIRKLDKSIECHHSTRGKNKLFEYLGFSFDGERALLKQSSVSSYYQRMQSTLQRNTAFASTVKNNENYGKIFINKVVKKFTFKGAKKHKIYYRQKAKDGKNTFVYSGKHSLGNYHTYVIKSSDIFQSDDIKHQLKRNLRILKKKICIAKEKVSQRINNKRMYEIRTYGRIFS</sequence>
<dbReference type="InterPro" id="IPR051083">
    <property type="entry name" value="GrpII_Intron_Splice-Mob/Def"/>
</dbReference>
<accession>A0A9D1W9Y1</accession>
<reference evidence="3" key="2">
    <citation type="submission" date="2021-04" db="EMBL/GenBank/DDBJ databases">
        <authorList>
            <person name="Gilroy R."/>
        </authorList>
    </citation>
    <scope>NUCLEOTIDE SEQUENCE</scope>
    <source>
        <strain evidence="3">1719</strain>
    </source>
</reference>
<comment type="similarity">
    <text evidence="1">Belongs to the bacterial reverse transcriptase family.</text>
</comment>
<dbReference type="PROSITE" id="PS50878">
    <property type="entry name" value="RT_POL"/>
    <property type="match status" value="1"/>
</dbReference>